<accession>A0ABW8Q555</accession>
<keyword evidence="1" id="KW-0732">Signal</keyword>
<feature type="signal peptide" evidence="1">
    <location>
        <begin position="1"/>
        <end position="24"/>
    </location>
</feature>
<protein>
    <submittedName>
        <fullName evidence="2">Uncharacterized protein</fullName>
    </submittedName>
</protein>
<comment type="caution">
    <text evidence="2">The sequence shown here is derived from an EMBL/GenBank/DDBJ whole genome shotgun (WGS) entry which is preliminary data.</text>
</comment>
<dbReference type="RefSeq" id="WP_405386708.1">
    <property type="nucleotide sequence ID" value="NZ_JBJGEB010000009.1"/>
</dbReference>
<evidence type="ECO:0000256" key="1">
    <source>
        <dbReference type="SAM" id="SignalP"/>
    </source>
</evidence>
<feature type="chain" id="PRO_5046088684" evidence="1">
    <location>
        <begin position="25"/>
        <end position="292"/>
    </location>
</feature>
<evidence type="ECO:0000313" key="3">
    <source>
        <dbReference type="Proteomes" id="UP001621964"/>
    </source>
</evidence>
<evidence type="ECO:0000313" key="2">
    <source>
        <dbReference type="EMBL" id="MFK7642721.1"/>
    </source>
</evidence>
<reference evidence="2 3" key="1">
    <citation type="submission" date="2024-11" db="EMBL/GenBank/DDBJ databases">
        <authorList>
            <person name="Mikucki A.G."/>
            <person name="Kahler C.M."/>
        </authorList>
    </citation>
    <scope>NUCLEOTIDE SEQUENCE [LARGE SCALE GENOMIC DNA]</scope>
    <source>
        <strain evidence="2 3">EXNM717</strain>
    </source>
</reference>
<dbReference type="EMBL" id="JBJGEB010000009">
    <property type="protein sequence ID" value="MFK7642721.1"/>
    <property type="molecule type" value="Genomic_DNA"/>
</dbReference>
<name>A0ABW8Q555_9NEIS</name>
<organism evidence="2 3">
    <name type="scientific">Neisseria oralis</name>
    <dbReference type="NCBI Taxonomy" id="1107316"/>
    <lineage>
        <taxon>Bacteria</taxon>
        <taxon>Pseudomonadati</taxon>
        <taxon>Pseudomonadota</taxon>
        <taxon>Betaproteobacteria</taxon>
        <taxon>Neisseriales</taxon>
        <taxon>Neisseriaceae</taxon>
        <taxon>Neisseria</taxon>
    </lineage>
</organism>
<keyword evidence="3" id="KW-1185">Reference proteome</keyword>
<sequence length="292" mass="31904">MNHKRTITALAAALMLSAALPAGAQSVPVIDDNSGAIKTNTNNISNYLKDIRQFLGADQRDKTVKGSGLETDVADFKKIESQAKQLTSGQWSNGDEEKFRKAIETYYGKDAATSSMCNKEGGKSMVKGTKSDEENMQKACNNARNLIALNLYEIHRLAEVLEERNEALQKLVKKWDYGTSGELQKKQYQLALMQTLIQNDLSRLQASLAAYQTKINLYRQIQAESERNILYGKQTDSASAKLTRLAQGAGGIAAAATTIVALEKSNSLVEKLVGGVGKGIDSAKKEIRRALQ</sequence>
<dbReference type="Proteomes" id="UP001621964">
    <property type="component" value="Unassembled WGS sequence"/>
</dbReference>
<gene>
    <name evidence="2" type="ORF">ACI43T_09485</name>
</gene>
<proteinExistence type="predicted"/>